<reference evidence="1" key="1">
    <citation type="submission" date="2022-10" db="EMBL/GenBank/DDBJ databases">
        <authorList>
            <person name="Chen Y."/>
            <person name="Dougan E. K."/>
            <person name="Chan C."/>
            <person name="Rhodes N."/>
            <person name="Thang M."/>
        </authorList>
    </citation>
    <scope>NUCLEOTIDE SEQUENCE</scope>
</reference>
<name>A0A9P1GEH4_9DINO</name>
<reference evidence="2" key="2">
    <citation type="submission" date="2024-04" db="EMBL/GenBank/DDBJ databases">
        <authorList>
            <person name="Chen Y."/>
            <person name="Shah S."/>
            <person name="Dougan E. K."/>
            <person name="Thang M."/>
            <person name="Chan C."/>
        </authorList>
    </citation>
    <scope>NUCLEOTIDE SEQUENCE [LARGE SCALE GENOMIC DNA]</scope>
</reference>
<dbReference type="EMBL" id="CAMXCT030004717">
    <property type="protein sequence ID" value="CAL4797420.1"/>
    <property type="molecule type" value="Genomic_DNA"/>
</dbReference>
<feature type="non-terminal residue" evidence="1">
    <location>
        <position position="1"/>
    </location>
</feature>
<keyword evidence="4" id="KW-1185">Reference proteome</keyword>
<dbReference type="EMBL" id="CAMXCT010004717">
    <property type="protein sequence ID" value="CAI4010108.1"/>
    <property type="molecule type" value="Genomic_DNA"/>
</dbReference>
<dbReference type="EMBL" id="CAMXCT020004717">
    <property type="protein sequence ID" value="CAL1163483.1"/>
    <property type="molecule type" value="Genomic_DNA"/>
</dbReference>
<accession>A0A9P1GEH4</accession>
<dbReference type="AlphaFoldDB" id="A0A9P1GEH4"/>
<dbReference type="OrthoDB" id="346907at2759"/>
<evidence type="ECO:0000313" key="2">
    <source>
        <dbReference type="EMBL" id="CAL1163483.1"/>
    </source>
</evidence>
<dbReference type="Proteomes" id="UP001152797">
    <property type="component" value="Unassembled WGS sequence"/>
</dbReference>
<proteinExistence type="predicted"/>
<evidence type="ECO:0000313" key="1">
    <source>
        <dbReference type="EMBL" id="CAI4010108.1"/>
    </source>
</evidence>
<evidence type="ECO:0000313" key="4">
    <source>
        <dbReference type="Proteomes" id="UP001152797"/>
    </source>
</evidence>
<evidence type="ECO:0000313" key="3">
    <source>
        <dbReference type="EMBL" id="CAL4797420.1"/>
    </source>
</evidence>
<protein>
    <submittedName>
        <fullName evidence="3">Electron-transferring-flavoprotein dehydrogenase (Peptide-methionine (S)-S-oxide reductase)</fullName>
    </submittedName>
</protein>
<organism evidence="1">
    <name type="scientific">Cladocopium goreaui</name>
    <dbReference type="NCBI Taxonomy" id="2562237"/>
    <lineage>
        <taxon>Eukaryota</taxon>
        <taxon>Sar</taxon>
        <taxon>Alveolata</taxon>
        <taxon>Dinophyceae</taxon>
        <taxon>Suessiales</taxon>
        <taxon>Symbiodiniaceae</taxon>
        <taxon>Cladocopium</taxon>
    </lineage>
</organism>
<sequence length="98" mass="9855">MSLSFVAPVAPVAVAPAATARRAATAATAAPSADGARGAQSAMVLGAMCGLGAYASGMKADRSRSKRGSKVVSQALGSIDQFRVFGPPEDPFEIETDK</sequence>
<gene>
    <name evidence="1" type="ORF">C1SCF055_LOCUS35409</name>
</gene>
<comment type="caution">
    <text evidence="1">The sequence shown here is derived from an EMBL/GenBank/DDBJ whole genome shotgun (WGS) entry which is preliminary data.</text>
</comment>